<feature type="region of interest" description="Disordered" evidence="5">
    <location>
        <begin position="1008"/>
        <end position="1031"/>
    </location>
</feature>
<keyword evidence="2" id="KW-0479">Metal-binding</keyword>
<feature type="compositionally biased region" description="Low complexity" evidence="5">
    <location>
        <begin position="464"/>
        <end position="477"/>
    </location>
</feature>
<evidence type="ECO:0000256" key="5">
    <source>
        <dbReference type="SAM" id="MobiDB-lite"/>
    </source>
</evidence>
<dbReference type="PROSITE" id="PS50994">
    <property type="entry name" value="INTEGRASE"/>
    <property type="match status" value="1"/>
</dbReference>
<dbReference type="InterPro" id="IPR043502">
    <property type="entry name" value="DNA/RNA_pol_sf"/>
</dbReference>
<dbReference type="Pfam" id="PF22936">
    <property type="entry name" value="Pol_BBD"/>
    <property type="match status" value="1"/>
</dbReference>
<dbReference type="EMBL" id="OIVN01003167">
    <property type="protein sequence ID" value="SPD09230.1"/>
    <property type="molecule type" value="Genomic_DNA"/>
</dbReference>
<keyword evidence="1" id="KW-0645">Protease</keyword>
<dbReference type="Pfam" id="PF25597">
    <property type="entry name" value="SH3_retrovirus"/>
    <property type="match status" value="1"/>
</dbReference>
<dbReference type="SUPFAM" id="SSF53098">
    <property type="entry name" value="Ribonuclease H-like"/>
    <property type="match status" value="1"/>
</dbReference>
<dbReference type="InterPro" id="IPR057670">
    <property type="entry name" value="SH3_retrovirus"/>
</dbReference>
<dbReference type="PANTHER" id="PTHR42648">
    <property type="entry name" value="TRANSPOSASE, PUTATIVE-RELATED"/>
    <property type="match status" value="1"/>
</dbReference>
<organism evidence="7">
    <name type="scientific">Fagus sylvatica</name>
    <name type="common">Beechnut</name>
    <dbReference type="NCBI Taxonomy" id="28930"/>
    <lineage>
        <taxon>Eukaryota</taxon>
        <taxon>Viridiplantae</taxon>
        <taxon>Streptophyta</taxon>
        <taxon>Embryophyta</taxon>
        <taxon>Tracheophyta</taxon>
        <taxon>Spermatophyta</taxon>
        <taxon>Magnoliopsida</taxon>
        <taxon>eudicotyledons</taxon>
        <taxon>Gunneridae</taxon>
        <taxon>Pentapetalae</taxon>
        <taxon>rosids</taxon>
        <taxon>fabids</taxon>
        <taxon>Fagales</taxon>
        <taxon>Fagaceae</taxon>
        <taxon>Fagus</taxon>
    </lineage>
</organism>
<feature type="domain" description="Integrase catalytic" evidence="6">
    <location>
        <begin position="208"/>
        <end position="372"/>
    </location>
</feature>
<dbReference type="PANTHER" id="PTHR42648:SF26">
    <property type="entry name" value="INTEGRASE CATALYTIC DOMAIN-CONTAINING PROTEIN"/>
    <property type="match status" value="1"/>
</dbReference>
<dbReference type="GO" id="GO:0006508">
    <property type="term" value="P:proteolysis"/>
    <property type="evidence" value="ECO:0007669"/>
    <property type="project" value="UniProtKB-KW"/>
</dbReference>
<gene>
    <name evidence="7" type="ORF">FSB_LOCUS37112</name>
</gene>
<reference evidence="7" key="1">
    <citation type="submission" date="2018-02" db="EMBL/GenBank/DDBJ databases">
        <authorList>
            <person name="Cohen D.B."/>
            <person name="Kent A.D."/>
        </authorList>
    </citation>
    <scope>NUCLEOTIDE SEQUENCE</scope>
</reference>
<evidence type="ECO:0000256" key="1">
    <source>
        <dbReference type="ARBA" id="ARBA00022670"/>
    </source>
</evidence>
<dbReference type="Pfam" id="PF07727">
    <property type="entry name" value="RVT_2"/>
    <property type="match status" value="1"/>
</dbReference>
<feature type="region of interest" description="Disordered" evidence="5">
    <location>
        <begin position="440"/>
        <end position="481"/>
    </location>
</feature>
<dbReference type="InterPro" id="IPR039537">
    <property type="entry name" value="Retrotran_Ty1/copia-like"/>
</dbReference>
<dbReference type="CDD" id="cd09272">
    <property type="entry name" value="RNase_HI_RT_Ty1"/>
    <property type="match status" value="1"/>
</dbReference>
<dbReference type="SUPFAM" id="SSF56672">
    <property type="entry name" value="DNA/RNA polymerases"/>
    <property type="match status" value="1"/>
</dbReference>
<dbReference type="GO" id="GO:0046872">
    <property type="term" value="F:metal ion binding"/>
    <property type="evidence" value="ECO:0007669"/>
    <property type="project" value="UniProtKB-KW"/>
</dbReference>
<protein>
    <recommendedName>
        <fullName evidence="6">Integrase catalytic domain-containing protein</fullName>
    </recommendedName>
</protein>
<dbReference type="GO" id="GO:0004190">
    <property type="term" value="F:aspartic-type endopeptidase activity"/>
    <property type="evidence" value="ECO:0007669"/>
    <property type="project" value="UniProtKB-KW"/>
</dbReference>
<dbReference type="InterPro" id="IPR013103">
    <property type="entry name" value="RVT_2"/>
</dbReference>
<proteinExistence type="predicted"/>
<dbReference type="InterPro" id="IPR036397">
    <property type="entry name" value="RNaseH_sf"/>
</dbReference>
<dbReference type="GO" id="GO:0015074">
    <property type="term" value="P:DNA integration"/>
    <property type="evidence" value="ECO:0007669"/>
    <property type="project" value="InterPro"/>
</dbReference>
<evidence type="ECO:0000256" key="3">
    <source>
        <dbReference type="ARBA" id="ARBA00022750"/>
    </source>
</evidence>
<dbReference type="Gene3D" id="3.30.420.10">
    <property type="entry name" value="Ribonuclease H-like superfamily/Ribonuclease H"/>
    <property type="match status" value="1"/>
</dbReference>
<dbReference type="InterPro" id="IPR012337">
    <property type="entry name" value="RNaseH-like_sf"/>
</dbReference>
<dbReference type="GO" id="GO:0003676">
    <property type="term" value="F:nucleic acid binding"/>
    <property type="evidence" value="ECO:0007669"/>
    <property type="project" value="InterPro"/>
</dbReference>
<accession>A0A2N9HC21</accession>
<keyword evidence="4" id="KW-0378">Hydrolase</keyword>
<dbReference type="InterPro" id="IPR054722">
    <property type="entry name" value="PolX-like_BBD"/>
</dbReference>
<keyword evidence="3" id="KW-0064">Aspartyl protease</keyword>
<evidence type="ECO:0000313" key="7">
    <source>
        <dbReference type="EMBL" id="SPD09230.1"/>
    </source>
</evidence>
<dbReference type="AlphaFoldDB" id="A0A2N9HC21"/>
<dbReference type="Pfam" id="PF00665">
    <property type="entry name" value="rve"/>
    <property type="match status" value="1"/>
</dbReference>
<evidence type="ECO:0000256" key="2">
    <source>
        <dbReference type="ARBA" id="ARBA00022723"/>
    </source>
</evidence>
<sequence length="1031" mass="115563">MEMGEAAPILMVPSIFPPITEAGGVVETLQLDPDLFVKCAIVPAMLLFTATTDPNWYTDTGATHHLTSDLANLNVHAEEYTGTDQIRVGNGKGLPVAHIGTTSLSTPHSSLILKDVLHVPQITKNLVSVQKFTSDTNTFFEFHPDYFLVKDRPTRKLLLHGLSNNGLYSFSSATPHSPPSAFLGERTSIDACLSSKSKQLPFSLSINRVSKPLELIYTDVWGPSPICSVNGFKYYVSFLDAFTRYTWLFPISCKSDVYATFKQFQLHVERFFDSKIKIVQSDWGGEYRSLQKFLHSLGIQHRLSCPRTHQQNGAIERKHRHIVETGLALLTHAHLPLKHWDDAFLTACYLINRLPTPLLNNTTPYEALFHSPPNYSLLKVFGPIHKGYKCLHISSGRVYISRDVVFEEKNFPFNIGPTPHVPAPTPTNIGLPLLTLPTLCPNPSPRPNPSPLPNLTHSAQNPQTLSSSLNSTATSVVPHPPSPPLLLPVPSHPMVTRSKAHINTPKVFHDGTVRYPLPHALLTESDQSSLEPTCYTIAMKDPQWRAAMNSEFDALLKNRTWHLVSPQTARNIIGCKWVFRIKRRADGSIERFKARLVAKGFHQQPGIDFGETFSPVIKPTTVRTILSIAISNRWSIRQIDVQNAFLHGDLSEEVYMAQPPGFAHPQYPDHVCKLQKALYGLKQAPRAWFSRLTTWLLHFGFTGSQSDSSLFIYHHPTFTMYFLIYVDDIIITCSKASAITELLTLLQSEFAIKDLGGLNFFLGIEVVHSFSGVLLTQQRYILDLLKRTNMATAKPVCSPMAPSTHLSLFEGEHFTDDTLYRSTVGALQYLSITRPDIAFTVNKLSQYMHQPTLLHWQAVKRLLRYLKHTITHGLHLQPSNTTVLQAFTDADWAGNRDDRRSTGGFCVFLELGITLSSTPSFSGVITSVPPYLSSNPVFHARTKHVEIDFHFVRDMVANKSLDIRFLSSRDQLADIFTKPLSSARFALLRSKLNVISLPLTLRGRVKDNYQSAKDDPQATQTTQTLKDKDQG</sequence>
<name>A0A2N9HC21_FAGSY</name>
<feature type="compositionally biased region" description="Pro residues" evidence="5">
    <location>
        <begin position="440"/>
        <end position="452"/>
    </location>
</feature>
<evidence type="ECO:0000256" key="4">
    <source>
        <dbReference type="ARBA" id="ARBA00022801"/>
    </source>
</evidence>
<dbReference type="InterPro" id="IPR001584">
    <property type="entry name" value="Integrase_cat-core"/>
</dbReference>
<evidence type="ECO:0000259" key="6">
    <source>
        <dbReference type="PROSITE" id="PS50994"/>
    </source>
</evidence>